<reference evidence="8 9" key="1">
    <citation type="submission" date="2012-08" db="EMBL/GenBank/DDBJ databases">
        <title>Oryza genome evolution.</title>
        <authorList>
            <person name="Wing R.A."/>
        </authorList>
    </citation>
    <scope>NUCLEOTIDE SEQUENCE</scope>
</reference>
<dbReference type="InterPro" id="IPR011009">
    <property type="entry name" value="Kinase-like_dom_sf"/>
</dbReference>
<proteinExistence type="predicted"/>
<dbReference type="PROSITE" id="PS00108">
    <property type="entry name" value="PROTEIN_KINASE_ST"/>
    <property type="match status" value="2"/>
</dbReference>
<dbReference type="PANTHER" id="PTHR27005">
    <property type="entry name" value="WALL-ASSOCIATED RECEPTOR KINASE-LIKE 21"/>
    <property type="match status" value="1"/>
</dbReference>
<dbReference type="PANTHER" id="PTHR27005:SF87">
    <property type="entry name" value="OS11G0556600 PROTEIN"/>
    <property type="match status" value="1"/>
</dbReference>
<dbReference type="SUPFAM" id="SSF56112">
    <property type="entry name" value="Protein kinase-like (PK-like)"/>
    <property type="match status" value="5"/>
</dbReference>
<dbReference type="Gene3D" id="3.30.200.20">
    <property type="entry name" value="Phosphorylase Kinase, domain 1"/>
    <property type="match status" value="3"/>
</dbReference>
<dbReference type="Gene3D" id="1.10.510.10">
    <property type="entry name" value="Transferase(Phosphotransferase) domain 1"/>
    <property type="match status" value="6"/>
</dbReference>
<evidence type="ECO:0000256" key="4">
    <source>
        <dbReference type="ARBA" id="ARBA00022777"/>
    </source>
</evidence>
<keyword evidence="3 6" id="KW-0547">Nucleotide-binding</keyword>
<evidence type="ECO:0000313" key="8">
    <source>
        <dbReference type="EnsemblPlants" id="LPERR11G13540.2"/>
    </source>
</evidence>
<reference evidence="8" key="3">
    <citation type="submission" date="2015-04" db="UniProtKB">
        <authorList>
            <consortium name="EnsemblPlants"/>
        </authorList>
    </citation>
    <scope>IDENTIFICATION</scope>
</reference>
<organism evidence="8 9">
    <name type="scientific">Leersia perrieri</name>
    <dbReference type="NCBI Taxonomy" id="77586"/>
    <lineage>
        <taxon>Eukaryota</taxon>
        <taxon>Viridiplantae</taxon>
        <taxon>Streptophyta</taxon>
        <taxon>Embryophyta</taxon>
        <taxon>Tracheophyta</taxon>
        <taxon>Spermatophyta</taxon>
        <taxon>Magnoliopsida</taxon>
        <taxon>Liliopsida</taxon>
        <taxon>Poales</taxon>
        <taxon>Poaceae</taxon>
        <taxon>BOP clade</taxon>
        <taxon>Oryzoideae</taxon>
        <taxon>Oryzeae</taxon>
        <taxon>Oryzinae</taxon>
        <taxon>Leersia</taxon>
    </lineage>
</organism>
<feature type="domain" description="Protein kinase" evidence="7">
    <location>
        <begin position="1"/>
        <end position="169"/>
    </location>
</feature>
<dbReference type="InterPro" id="IPR045274">
    <property type="entry name" value="WAK-like"/>
</dbReference>
<dbReference type="FunFam" id="3.30.200.20:FF:000337">
    <property type="entry name" value="Wall-associated receptor kinase 3"/>
    <property type="match status" value="1"/>
</dbReference>
<dbReference type="Gramene" id="LPERR11G13540.2">
    <property type="protein sequence ID" value="LPERR11G13540.2"/>
    <property type="gene ID" value="LPERR11G13540"/>
</dbReference>
<evidence type="ECO:0000256" key="6">
    <source>
        <dbReference type="PROSITE-ProRule" id="PRU10141"/>
    </source>
</evidence>
<feature type="domain" description="Protein kinase" evidence="7">
    <location>
        <begin position="198"/>
        <end position="453"/>
    </location>
</feature>
<dbReference type="GO" id="GO:0004674">
    <property type="term" value="F:protein serine/threonine kinase activity"/>
    <property type="evidence" value="ECO:0007669"/>
    <property type="project" value="UniProtKB-KW"/>
</dbReference>
<dbReference type="PROSITE" id="PS50011">
    <property type="entry name" value="PROTEIN_KINASE_DOM"/>
    <property type="match status" value="5"/>
</dbReference>
<evidence type="ECO:0000259" key="7">
    <source>
        <dbReference type="PROSITE" id="PS50011"/>
    </source>
</evidence>
<keyword evidence="1" id="KW-0723">Serine/threonine-protein kinase</keyword>
<evidence type="ECO:0000256" key="5">
    <source>
        <dbReference type="ARBA" id="ARBA00022840"/>
    </source>
</evidence>
<keyword evidence="2" id="KW-0808">Transferase</keyword>
<evidence type="ECO:0000256" key="2">
    <source>
        <dbReference type="ARBA" id="ARBA00022679"/>
    </source>
</evidence>
<dbReference type="InterPro" id="IPR001245">
    <property type="entry name" value="Ser-Thr/Tyr_kinase_cat_dom"/>
</dbReference>
<feature type="domain" description="Protein kinase" evidence="7">
    <location>
        <begin position="811"/>
        <end position="1081"/>
    </location>
</feature>
<sequence length="1436" mass="162680">MHSSATGVVVHGCVTPFNILLDDNFMSKVSDFSMSRNLTMRNGYDIKSTLPTEVKMQHYSDSGWTRFPTVDGDVYSFGVLLMDLIIRKPIFLHDINFVTEFREYYMGGNIPRAFDMEITTEGDVAILEEIGRLAVRCTDEEHAARPTMEEVAQVLKRMELPESKLRDFIQSDDKAKWRADNNHNIMRFTGDEIKRITNNYSTVIGKGGFGQVYKGVLDDNRVVATLLKEVIAHSQVNHKNVVRLVGYSIEQNSALMVVTEFISKGSLHDILHQSDASISLDTRLRIAIQCAEALGYMHSSMYTLLIHGDIKLANILLDDSFNAKISDFGISRFLAGDDTRYTINVKGSIDYMDPILLRDGRLTPKNDIYSFGAVLLELITRKRIKEEGKFSLIGSFTEDNSKGKWMKDLFYADIACDSNLKIINEIAKLATEWLTLDMNKRPMMNVVAERLWKLREYHNGGHEKTTFWRSFWGTQDLFEQEKQCTSSASHVSSKNPKKKSFAIFKWNVRNTELLSKLGRGNYINLQRAIPVYFLKMVQLSTIEELEDNTLVTVKKPCHEDEGLKYCFVNEMMILCQISHNNIIKLLGCCLEPDIPILVYEYSAKGSLSDILRRDYGHREYGYFSLALHLKIASETAKALAKVSCFFASRSITKESDQIVPILLRMLSCTDPVYLRTGLATIKSDVYSFGVILMALIIGRMPTYDQEFVAEFTKVYETGDSGGKMFDPFIRGEDDMAVLEEMGRLAVRCVGAEDGRPAMAEVFNILFGLRALSCWRKLEFLENMCAAKEITDNKNIDGIRNFSEDEIETITSGYSTLIGKGGFGEVYRGVLDNDDLVAVKRYIRGDLIQEFMEEVRIHSQIDHKNVVKLIGYCRGENTLVMVTEYISQGNLEDILHNRKVAMPLDTRLGIAIGCAKALNYMHSMHLSTDSLVCHGDIKPANILLDDNLTAKLSDFGVSRLLLGGTTRHTVNVKGSIDYMDPMYRRDGCLTSKNDVYSFGIVLMELISRKRVNEGKTSLIYTFEAFFQGIVPLMEVFDGEIVNEGNLEALESIGKLANKCADWNIKNRPKMSMVVEQLLKLWIGLRGRQGFLKMSLSAFKRIALNSTIQTKLQDVKVEVFSAEKLISVTQNYSCLLGKDPIRACYKGTLEDNSLVAVVKHLYGFHSSDGFIYAVMRTPQIVHKNIIKLLGYCLEGYHPIFVFEYAFASKRHLEYILHGSKDHLPLELRLNIAVQTAHALAYIQSPSTEVGHHDSVVPSDILLDDNFTPKVTGYWPLLKRYGMFRDSSEPEPWSGPYDVYMDPKSSLVKSDVYRFGIILMELISRKKPVYDKGSRLIDKFRTENSRREIFDKDILSEDSFVVLEGIGQLAVKCTSKLVDKRPTMQQVAEYLEITRRHWKKHIVESARTATSCSEAEAAIAIGISGDEATEFDRPLSYCP</sequence>
<dbReference type="GO" id="GO:0005886">
    <property type="term" value="C:plasma membrane"/>
    <property type="evidence" value="ECO:0007669"/>
    <property type="project" value="TreeGrafter"/>
</dbReference>
<protein>
    <recommendedName>
        <fullName evidence="7">Protein kinase domain-containing protein</fullName>
    </recommendedName>
</protein>
<keyword evidence="9" id="KW-1185">Reference proteome</keyword>
<dbReference type="EnsemblPlants" id="LPERR11G13540.2">
    <property type="protein sequence ID" value="LPERR11G13540.2"/>
    <property type="gene ID" value="LPERR11G13540"/>
</dbReference>
<dbReference type="FunFam" id="1.10.510.10:FF:000474">
    <property type="entry name" value="Wall-associated receptor kinase 3"/>
    <property type="match status" value="2"/>
</dbReference>
<feature type="domain" description="Protein kinase" evidence="7">
    <location>
        <begin position="1128"/>
        <end position="1390"/>
    </location>
</feature>
<dbReference type="GO" id="GO:0005524">
    <property type="term" value="F:ATP binding"/>
    <property type="evidence" value="ECO:0007669"/>
    <property type="project" value="UniProtKB-UniRule"/>
</dbReference>
<name>A0A0D9XT63_9ORYZ</name>
<feature type="binding site" evidence="6">
    <location>
        <position position="839"/>
    </location>
    <ligand>
        <name>ATP</name>
        <dbReference type="ChEBI" id="CHEBI:30616"/>
    </ligand>
</feature>
<dbReference type="InterPro" id="IPR017441">
    <property type="entry name" value="Protein_kinase_ATP_BS"/>
</dbReference>
<dbReference type="InterPro" id="IPR008271">
    <property type="entry name" value="Ser/Thr_kinase_AS"/>
</dbReference>
<feature type="domain" description="Protein kinase" evidence="7">
    <location>
        <begin position="511"/>
        <end position="780"/>
    </location>
</feature>
<keyword evidence="5 6" id="KW-0067">ATP-binding</keyword>
<evidence type="ECO:0000256" key="1">
    <source>
        <dbReference type="ARBA" id="ARBA00022527"/>
    </source>
</evidence>
<keyword evidence="4" id="KW-0418">Kinase</keyword>
<dbReference type="SMART" id="SM00220">
    <property type="entry name" value="S_TKc"/>
    <property type="match status" value="2"/>
</dbReference>
<dbReference type="GO" id="GO:0007166">
    <property type="term" value="P:cell surface receptor signaling pathway"/>
    <property type="evidence" value="ECO:0007669"/>
    <property type="project" value="InterPro"/>
</dbReference>
<dbReference type="InterPro" id="IPR000719">
    <property type="entry name" value="Prot_kinase_dom"/>
</dbReference>
<dbReference type="Pfam" id="PF07714">
    <property type="entry name" value="PK_Tyr_Ser-Thr"/>
    <property type="match status" value="5"/>
</dbReference>
<evidence type="ECO:0000313" key="9">
    <source>
        <dbReference type="Proteomes" id="UP000032180"/>
    </source>
</evidence>
<dbReference type="eggNOG" id="ENOG502QTCP">
    <property type="taxonomic scope" value="Eukaryota"/>
</dbReference>
<accession>A0A0D9XT63</accession>
<dbReference type="PROSITE" id="PS00107">
    <property type="entry name" value="PROTEIN_KINASE_ATP"/>
    <property type="match status" value="1"/>
</dbReference>
<reference evidence="9" key="2">
    <citation type="submission" date="2013-12" db="EMBL/GenBank/DDBJ databases">
        <authorList>
            <person name="Yu Y."/>
            <person name="Lee S."/>
            <person name="de Baynast K."/>
            <person name="Wissotski M."/>
            <person name="Liu L."/>
            <person name="Talag J."/>
            <person name="Goicoechea J."/>
            <person name="Angelova A."/>
            <person name="Jetty R."/>
            <person name="Kudrna D."/>
            <person name="Golser W."/>
            <person name="Rivera L."/>
            <person name="Zhang J."/>
            <person name="Wing R."/>
        </authorList>
    </citation>
    <scope>NUCLEOTIDE SEQUENCE</scope>
</reference>
<dbReference type="Proteomes" id="UP000032180">
    <property type="component" value="Chromosome 11"/>
</dbReference>
<evidence type="ECO:0000256" key="3">
    <source>
        <dbReference type="ARBA" id="ARBA00022741"/>
    </source>
</evidence>